<keyword evidence="3" id="KW-0808">Transferase</keyword>
<dbReference type="eggNOG" id="COG4643">
    <property type="taxonomic scope" value="Bacteria"/>
</dbReference>
<dbReference type="GO" id="GO:1990077">
    <property type="term" value="C:primosome complex"/>
    <property type="evidence" value="ECO:0007669"/>
    <property type="project" value="UniProtKB-KW"/>
</dbReference>
<accession>A0A074MCF0</accession>
<evidence type="ECO:0000256" key="5">
    <source>
        <dbReference type="ARBA" id="ARBA00022705"/>
    </source>
</evidence>
<gene>
    <name evidence="10" type="ORF">EH31_10175</name>
</gene>
<dbReference type="Pfam" id="PF23639">
    <property type="entry name" value="DUF7146"/>
    <property type="match status" value="1"/>
</dbReference>
<feature type="domain" description="DUF7146" evidence="9">
    <location>
        <begin position="88"/>
        <end position="183"/>
    </location>
</feature>
<sequence length="301" mass="33450">MYVALRPTQHTIDIVAALRGKWHGAYALCHCPAHDDRKPSLSIRQGHKGILVHCFAGCEPQDVLREIARPPAGGRPNVQTSGTYAAQSRGNPRRLWESGVPVSGTLGAKYLTGRHLPVDLPDIRFHPRCPLGPKPRTRYLPALLIALREGLELKAVQRIFLDADTARYSVKMLLGRPGRATWRAGGSARTLALAEGFEDAAAFTKLTRIPCWAALGAERLPRLRLPDDLDHLILAPDYDRAGRFAARKAKAVYRRPGLTIETHYPRPFKDWAAINERLVERDWPTTKASGRLSFLSHTSDS</sequence>
<evidence type="ECO:0000256" key="3">
    <source>
        <dbReference type="ARBA" id="ARBA00022679"/>
    </source>
</evidence>
<dbReference type="GO" id="GO:0016779">
    <property type="term" value="F:nucleotidyltransferase activity"/>
    <property type="evidence" value="ECO:0007669"/>
    <property type="project" value="UniProtKB-KW"/>
</dbReference>
<evidence type="ECO:0000256" key="4">
    <source>
        <dbReference type="ARBA" id="ARBA00022695"/>
    </source>
</evidence>
<evidence type="ECO:0000313" key="10">
    <source>
        <dbReference type="EMBL" id="KEO90445.1"/>
    </source>
</evidence>
<keyword evidence="6" id="KW-0804">Transcription</keyword>
<dbReference type="EMBL" id="JMIW01000003">
    <property type="protein sequence ID" value="KEO90445.1"/>
    <property type="molecule type" value="Genomic_DNA"/>
</dbReference>
<dbReference type="GO" id="GO:0008270">
    <property type="term" value="F:zinc ion binding"/>
    <property type="evidence" value="ECO:0007669"/>
    <property type="project" value="InterPro"/>
</dbReference>
<dbReference type="AlphaFoldDB" id="A0A074MCF0"/>
<evidence type="ECO:0000259" key="8">
    <source>
        <dbReference type="Pfam" id="PF13362"/>
    </source>
</evidence>
<feature type="compositionally biased region" description="Polar residues" evidence="7">
    <location>
        <begin position="77"/>
        <end position="90"/>
    </location>
</feature>
<dbReference type="OrthoDB" id="7465087at2"/>
<organism evidence="10 11">
    <name type="scientific">Erythrobacter longus</name>
    <dbReference type="NCBI Taxonomy" id="1044"/>
    <lineage>
        <taxon>Bacteria</taxon>
        <taxon>Pseudomonadati</taxon>
        <taxon>Pseudomonadota</taxon>
        <taxon>Alphaproteobacteria</taxon>
        <taxon>Sphingomonadales</taxon>
        <taxon>Erythrobacteraceae</taxon>
        <taxon>Erythrobacter/Porphyrobacter group</taxon>
        <taxon>Erythrobacter</taxon>
    </lineage>
</organism>
<protein>
    <submittedName>
        <fullName evidence="10">Uncharacterized protein</fullName>
    </submittedName>
</protein>
<dbReference type="InterPro" id="IPR006171">
    <property type="entry name" value="TOPRIM_dom"/>
</dbReference>
<dbReference type="GO" id="GO:0000428">
    <property type="term" value="C:DNA-directed RNA polymerase complex"/>
    <property type="evidence" value="ECO:0007669"/>
    <property type="project" value="UniProtKB-KW"/>
</dbReference>
<dbReference type="RefSeq" id="WP_051699107.1">
    <property type="nucleotide sequence ID" value="NZ_JMIW01000003.1"/>
</dbReference>
<dbReference type="STRING" id="1044.EH31_10175"/>
<dbReference type="InterPro" id="IPR034154">
    <property type="entry name" value="TOPRIM_DnaG/twinkle"/>
</dbReference>
<dbReference type="Proteomes" id="UP000027647">
    <property type="component" value="Unassembled WGS sequence"/>
</dbReference>
<comment type="caution">
    <text evidence="10">The sequence shown here is derived from an EMBL/GenBank/DDBJ whole genome shotgun (WGS) entry which is preliminary data.</text>
</comment>
<keyword evidence="2" id="KW-0639">Primosome</keyword>
<keyword evidence="5" id="KW-0235">DNA replication</keyword>
<evidence type="ECO:0000256" key="1">
    <source>
        <dbReference type="ARBA" id="ARBA00022478"/>
    </source>
</evidence>
<dbReference type="GO" id="GO:0003677">
    <property type="term" value="F:DNA binding"/>
    <property type="evidence" value="ECO:0007669"/>
    <property type="project" value="InterPro"/>
</dbReference>
<dbReference type="GO" id="GO:0006269">
    <property type="term" value="P:DNA replication, synthesis of primer"/>
    <property type="evidence" value="ECO:0007669"/>
    <property type="project" value="UniProtKB-KW"/>
</dbReference>
<dbReference type="Gene3D" id="3.90.580.10">
    <property type="entry name" value="Zinc finger, CHC2-type domain"/>
    <property type="match status" value="1"/>
</dbReference>
<evidence type="ECO:0000313" key="11">
    <source>
        <dbReference type="Proteomes" id="UP000027647"/>
    </source>
</evidence>
<evidence type="ECO:0000259" key="9">
    <source>
        <dbReference type="Pfam" id="PF23639"/>
    </source>
</evidence>
<feature type="region of interest" description="Disordered" evidence="7">
    <location>
        <begin position="69"/>
        <end position="90"/>
    </location>
</feature>
<dbReference type="CDD" id="cd01029">
    <property type="entry name" value="TOPRIM_primases"/>
    <property type="match status" value="1"/>
</dbReference>
<keyword evidence="11" id="KW-1185">Reference proteome</keyword>
<evidence type="ECO:0000256" key="7">
    <source>
        <dbReference type="SAM" id="MobiDB-lite"/>
    </source>
</evidence>
<dbReference type="InterPro" id="IPR055570">
    <property type="entry name" value="DUF7146"/>
</dbReference>
<proteinExistence type="predicted"/>
<reference evidence="10 11" key="1">
    <citation type="submission" date="2014-04" db="EMBL/GenBank/DDBJ databases">
        <title>A comprehensive comparison of genomes of Erythrobacter spp. strains.</title>
        <authorList>
            <person name="Zheng Q."/>
        </authorList>
    </citation>
    <scope>NUCLEOTIDE SEQUENCE [LARGE SCALE GENOMIC DNA]</scope>
    <source>
        <strain evidence="10 11">DSM 6997</strain>
    </source>
</reference>
<evidence type="ECO:0000256" key="6">
    <source>
        <dbReference type="ARBA" id="ARBA00023163"/>
    </source>
</evidence>
<dbReference type="Pfam" id="PF13362">
    <property type="entry name" value="Toprim_3"/>
    <property type="match status" value="1"/>
</dbReference>
<keyword evidence="1" id="KW-0240">DNA-directed RNA polymerase</keyword>
<dbReference type="InterPro" id="IPR036977">
    <property type="entry name" value="DNA_primase_Znf_CHC2"/>
</dbReference>
<feature type="domain" description="Toprim" evidence="8">
    <location>
        <begin position="191"/>
        <end position="272"/>
    </location>
</feature>
<evidence type="ECO:0000256" key="2">
    <source>
        <dbReference type="ARBA" id="ARBA00022515"/>
    </source>
</evidence>
<name>A0A074MCF0_ERYLO</name>
<keyword evidence="4" id="KW-0548">Nucleotidyltransferase</keyword>